<evidence type="ECO:0000313" key="5">
    <source>
        <dbReference type="EMBL" id="ETO02673.1"/>
    </source>
</evidence>
<evidence type="ECO:0000256" key="1">
    <source>
        <dbReference type="ARBA" id="ARBA00004123"/>
    </source>
</evidence>
<dbReference type="Proteomes" id="UP000023152">
    <property type="component" value="Unassembled WGS sequence"/>
</dbReference>
<dbReference type="GO" id="GO:0006364">
    <property type="term" value="P:rRNA processing"/>
    <property type="evidence" value="ECO:0007669"/>
    <property type="project" value="UniProtKB-KW"/>
</dbReference>
<dbReference type="GO" id="GO:0005634">
    <property type="term" value="C:nucleus"/>
    <property type="evidence" value="ECO:0007669"/>
    <property type="project" value="UniProtKB-SubCell"/>
</dbReference>
<dbReference type="AlphaFoldDB" id="X6LL41"/>
<reference evidence="5 6" key="1">
    <citation type="journal article" date="2013" name="Curr. Biol.">
        <title>The Genome of the Foraminiferan Reticulomyxa filosa.</title>
        <authorList>
            <person name="Glockner G."/>
            <person name="Hulsmann N."/>
            <person name="Schleicher M."/>
            <person name="Noegel A.A."/>
            <person name="Eichinger L."/>
            <person name="Gallinger C."/>
            <person name="Pawlowski J."/>
            <person name="Sierra R."/>
            <person name="Euteneuer U."/>
            <person name="Pillet L."/>
            <person name="Moustafa A."/>
            <person name="Platzer M."/>
            <person name="Groth M."/>
            <person name="Szafranski K."/>
            <person name="Schliwa M."/>
        </authorList>
    </citation>
    <scope>NUCLEOTIDE SEQUENCE [LARGE SCALE GENOMIC DNA]</scope>
</reference>
<comment type="subcellular location">
    <subcellularLocation>
        <location evidence="1">Nucleus</location>
    </subcellularLocation>
</comment>
<evidence type="ECO:0000256" key="2">
    <source>
        <dbReference type="ARBA" id="ARBA00006374"/>
    </source>
</evidence>
<evidence type="ECO:0000256" key="3">
    <source>
        <dbReference type="ARBA" id="ARBA00022552"/>
    </source>
</evidence>
<dbReference type="Pfam" id="PF05997">
    <property type="entry name" value="Nop52"/>
    <property type="match status" value="1"/>
</dbReference>
<dbReference type="InterPro" id="IPR010301">
    <property type="entry name" value="RRP1"/>
</dbReference>
<comment type="caution">
    <text evidence="5">The sequence shown here is derived from an EMBL/GenBank/DDBJ whole genome shotgun (WGS) entry which is preliminary data.</text>
</comment>
<dbReference type="PANTHER" id="PTHR13026">
    <property type="entry name" value="NNP-1 PROTEIN NOVEL NUCLEAR PROTEIN 1 NOP52"/>
    <property type="match status" value="1"/>
</dbReference>
<evidence type="ECO:0000313" key="6">
    <source>
        <dbReference type="Proteomes" id="UP000023152"/>
    </source>
</evidence>
<protein>
    <submittedName>
        <fullName evidence="5">Uncharacterized protein</fullName>
    </submittedName>
</protein>
<name>X6LL41_RETFI</name>
<comment type="similarity">
    <text evidence="2">Belongs to the RRP1 family.</text>
</comment>
<keyword evidence="3" id="KW-0698">rRNA processing</keyword>
<evidence type="ECO:0000256" key="4">
    <source>
        <dbReference type="ARBA" id="ARBA00023242"/>
    </source>
</evidence>
<accession>X6LL41</accession>
<dbReference type="EMBL" id="ASPP01035165">
    <property type="protein sequence ID" value="ETO02673.1"/>
    <property type="molecule type" value="Genomic_DNA"/>
</dbReference>
<dbReference type="OrthoDB" id="2019504at2759"/>
<proteinExistence type="inferred from homology"/>
<sequence>FFFFFFEKKGVKEVMKALANPQVLISEILMNQIWEGLFYTYWMSDKPLVQQELALLITTMIHHCSDNARSLVFIGSGWYTLSREWTRIDFLRMDKFMSLVRHLMHQCLDFLALNSWDTSLCQSFSNLFLNNNPNNADNQPQGNQVLFCDPNNRGLVYHLCDIFMDELIKVCSVTP</sequence>
<keyword evidence="6" id="KW-1185">Reference proteome</keyword>
<feature type="non-terminal residue" evidence="5">
    <location>
        <position position="1"/>
    </location>
</feature>
<feature type="non-terminal residue" evidence="5">
    <location>
        <position position="175"/>
    </location>
</feature>
<dbReference type="GO" id="GO:0030688">
    <property type="term" value="C:preribosome, small subunit precursor"/>
    <property type="evidence" value="ECO:0007669"/>
    <property type="project" value="InterPro"/>
</dbReference>
<dbReference type="PANTHER" id="PTHR13026:SF0">
    <property type="entry name" value="RIBOSOMAL RNA PROCESSING 1B"/>
    <property type="match status" value="1"/>
</dbReference>
<gene>
    <name evidence="5" type="ORF">RFI_34745</name>
</gene>
<keyword evidence="4" id="KW-0539">Nucleus</keyword>
<organism evidence="5 6">
    <name type="scientific">Reticulomyxa filosa</name>
    <dbReference type="NCBI Taxonomy" id="46433"/>
    <lineage>
        <taxon>Eukaryota</taxon>
        <taxon>Sar</taxon>
        <taxon>Rhizaria</taxon>
        <taxon>Retaria</taxon>
        <taxon>Foraminifera</taxon>
        <taxon>Monothalamids</taxon>
        <taxon>Reticulomyxidae</taxon>
        <taxon>Reticulomyxa</taxon>
    </lineage>
</organism>